<protein>
    <submittedName>
        <fullName evidence="1">Uncharacterized protein</fullName>
    </submittedName>
</protein>
<evidence type="ECO:0000313" key="1">
    <source>
        <dbReference type="EMBL" id="CAN0402577.1"/>
    </source>
</evidence>
<dbReference type="Proteomes" id="UP001162501">
    <property type="component" value="Chromosome 28"/>
</dbReference>
<sequence length="67" mass="7043">MEALAPEEQIFEEQKRERSGRDEFVKSPQMRAVVSKLEGGGREGAQDGAGAPAGDLRAGPQDTEGGG</sequence>
<name>A0AC59ZH24_RANTA</name>
<organism evidence="1 2">
    <name type="scientific">Rangifer tarandus platyrhynchus</name>
    <name type="common">Svalbard reindeer</name>
    <dbReference type="NCBI Taxonomy" id="3082113"/>
    <lineage>
        <taxon>Eukaryota</taxon>
        <taxon>Metazoa</taxon>
        <taxon>Chordata</taxon>
        <taxon>Craniata</taxon>
        <taxon>Vertebrata</taxon>
        <taxon>Euteleostomi</taxon>
        <taxon>Mammalia</taxon>
        <taxon>Eutheria</taxon>
        <taxon>Laurasiatheria</taxon>
        <taxon>Artiodactyla</taxon>
        <taxon>Ruminantia</taxon>
        <taxon>Pecora</taxon>
        <taxon>Cervidae</taxon>
        <taxon>Odocoileinae</taxon>
        <taxon>Rangifer</taxon>
    </lineage>
</organism>
<evidence type="ECO:0000313" key="2">
    <source>
        <dbReference type="Proteomes" id="UP001162501"/>
    </source>
</evidence>
<reference evidence="1" key="1">
    <citation type="submission" date="2023-05" db="EMBL/GenBank/DDBJ databases">
        <authorList>
            <consortium name="ELIXIR-Norway"/>
        </authorList>
    </citation>
    <scope>NUCLEOTIDE SEQUENCE</scope>
</reference>
<dbReference type="EMBL" id="OX596112">
    <property type="protein sequence ID" value="CAN0402577.1"/>
    <property type="molecule type" value="Genomic_DNA"/>
</dbReference>
<proteinExistence type="predicted"/>
<gene>
    <name evidence="1" type="ORF">MRATA1EN22A_LOCUS17748</name>
</gene>
<reference evidence="1" key="2">
    <citation type="submission" date="2025-03" db="EMBL/GenBank/DDBJ databases">
        <authorList>
            <consortium name="ELIXIR-Norway"/>
            <consortium name="Elixir Norway"/>
        </authorList>
    </citation>
    <scope>NUCLEOTIDE SEQUENCE</scope>
</reference>
<accession>A0AC59ZH24</accession>